<organism evidence="2 3">
    <name type="scientific">Kolteria novifilia</name>
    <dbReference type="NCBI Taxonomy" id="2527975"/>
    <lineage>
        <taxon>Bacteria</taxon>
        <taxon>Pseudomonadati</taxon>
        <taxon>Planctomycetota</taxon>
        <taxon>Planctomycetia</taxon>
        <taxon>Kolteriales</taxon>
        <taxon>Kolteriaceae</taxon>
        <taxon>Kolteria</taxon>
    </lineage>
</organism>
<gene>
    <name evidence="2" type="ORF">Pan216_56030</name>
</gene>
<sequence length="114" mass="12553">MLNVEDPMKTPHEAASRFMRAVLIGSVGLGAIAVWAINFEPVVNGDIVRAPFLTIFRIVICDAIPLAALVYIYRSIGKNEGIEDTLRGMLASMMRPIMGQAANRLIREEPTELI</sequence>
<name>A0A518BCK3_9BACT</name>
<evidence type="ECO:0000313" key="3">
    <source>
        <dbReference type="Proteomes" id="UP000317093"/>
    </source>
</evidence>
<feature type="transmembrane region" description="Helical" evidence="1">
    <location>
        <begin position="21"/>
        <end position="38"/>
    </location>
</feature>
<proteinExistence type="predicted"/>
<keyword evidence="3" id="KW-1185">Reference proteome</keyword>
<dbReference type="KEGG" id="knv:Pan216_56030"/>
<keyword evidence="1" id="KW-0812">Transmembrane</keyword>
<dbReference type="EMBL" id="CP036279">
    <property type="protein sequence ID" value="QDU64712.1"/>
    <property type="molecule type" value="Genomic_DNA"/>
</dbReference>
<keyword evidence="1" id="KW-0472">Membrane</keyword>
<dbReference type="AlphaFoldDB" id="A0A518BCK3"/>
<dbReference type="Proteomes" id="UP000317093">
    <property type="component" value="Chromosome"/>
</dbReference>
<keyword evidence="1" id="KW-1133">Transmembrane helix</keyword>
<reference evidence="2 3" key="1">
    <citation type="submission" date="2019-02" db="EMBL/GenBank/DDBJ databases">
        <title>Deep-cultivation of Planctomycetes and their phenomic and genomic characterization uncovers novel biology.</title>
        <authorList>
            <person name="Wiegand S."/>
            <person name="Jogler M."/>
            <person name="Boedeker C."/>
            <person name="Pinto D."/>
            <person name="Vollmers J."/>
            <person name="Rivas-Marin E."/>
            <person name="Kohn T."/>
            <person name="Peeters S.H."/>
            <person name="Heuer A."/>
            <person name="Rast P."/>
            <person name="Oberbeckmann S."/>
            <person name="Bunk B."/>
            <person name="Jeske O."/>
            <person name="Meyerdierks A."/>
            <person name="Storesund J.E."/>
            <person name="Kallscheuer N."/>
            <person name="Luecker S."/>
            <person name="Lage O.M."/>
            <person name="Pohl T."/>
            <person name="Merkel B.J."/>
            <person name="Hornburger P."/>
            <person name="Mueller R.-W."/>
            <person name="Bruemmer F."/>
            <person name="Labrenz M."/>
            <person name="Spormann A.M."/>
            <person name="Op den Camp H."/>
            <person name="Overmann J."/>
            <person name="Amann R."/>
            <person name="Jetten M.S.M."/>
            <person name="Mascher T."/>
            <person name="Medema M.H."/>
            <person name="Devos D.P."/>
            <person name="Kaster A.-K."/>
            <person name="Ovreas L."/>
            <person name="Rohde M."/>
            <person name="Galperin M.Y."/>
            <person name="Jogler C."/>
        </authorList>
    </citation>
    <scope>NUCLEOTIDE SEQUENCE [LARGE SCALE GENOMIC DNA]</scope>
    <source>
        <strain evidence="2 3">Pan216</strain>
    </source>
</reference>
<feature type="transmembrane region" description="Helical" evidence="1">
    <location>
        <begin position="50"/>
        <end position="73"/>
    </location>
</feature>
<accession>A0A518BCK3</accession>
<evidence type="ECO:0000313" key="2">
    <source>
        <dbReference type="EMBL" id="QDU64712.1"/>
    </source>
</evidence>
<protein>
    <submittedName>
        <fullName evidence="2">Uncharacterized protein</fullName>
    </submittedName>
</protein>
<dbReference type="RefSeq" id="WP_145263099.1">
    <property type="nucleotide sequence ID" value="NZ_CP036279.1"/>
</dbReference>
<evidence type="ECO:0000256" key="1">
    <source>
        <dbReference type="SAM" id="Phobius"/>
    </source>
</evidence>